<evidence type="ECO:0000313" key="7">
    <source>
        <dbReference type="EMBL" id="CAF3904430.1"/>
    </source>
</evidence>
<evidence type="ECO:0000313" key="5">
    <source>
        <dbReference type="EMBL" id="CAF2046039.1"/>
    </source>
</evidence>
<reference evidence="4" key="1">
    <citation type="submission" date="2021-02" db="EMBL/GenBank/DDBJ databases">
        <authorList>
            <person name="Nowell W R."/>
        </authorList>
    </citation>
    <scope>NUCLEOTIDE SEQUENCE</scope>
</reference>
<name>A0A816LJI5_9BILA</name>
<evidence type="ECO:0000313" key="13">
    <source>
        <dbReference type="Proteomes" id="UP000663866"/>
    </source>
</evidence>
<evidence type="ECO:0000313" key="9">
    <source>
        <dbReference type="EMBL" id="CAF4874045.1"/>
    </source>
</evidence>
<dbReference type="Proteomes" id="UP000663842">
    <property type="component" value="Unassembled WGS sequence"/>
</dbReference>
<evidence type="ECO:0000313" key="4">
    <source>
        <dbReference type="EMBL" id="CAF1940806.1"/>
    </source>
</evidence>
<dbReference type="EMBL" id="CAJOBJ010273747">
    <property type="protein sequence ID" value="CAF5134607.1"/>
    <property type="molecule type" value="Genomic_DNA"/>
</dbReference>
<keyword evidence="13" id="KW-1185">Reference proteome</keyword>
<dbReference type="Proteomes" id="UP000676336">
    <property type="component" value="Unassembled WGS sequence"/>
</dbReference>
<dbReference type="Proteomes" id="UP000663824">
    <property type="component" value="Unassembled WGS sequence"/>
</dbReference>
<evidence type="ECO:0000256" key="1">
    <source>
        <dbReference type="SAM" id="SignalP"/>
    </source>
</evidence>
<protein>
    <submittedName>
        <fullName evidence="4">Uncharacterized protein</fullName>
    </submittedName>
</protein>
<evidence type="ECO:0000313" key="3">
    <source>
        <dbReference type="EMBL" id="CAF1628606.1"/>
    </source>
</evidence>
<dbReference type="EMBL" id="CAJNRG010017454">
    <property type="protein sequence ID" value="CAF2226528.1"/>
    <property type="molecule type" value="Genomic_DNA"/>
</dbReference>
<dbReference type="EMBL" id="CAJOBF010001036">
    <property type="protein sequence ID" value="CAF3904430.1"/>
    <property type="molecule type" value="Genomic_DNA"/>
</dbReference>
<feature type="chain" id="PRO_5035609614" evidence="1">
    <location>
        <begin position="29"/>
        <end position="112"/>
    </location>
</feature>
<evidence type="ECO:0000313" key="6">
    <source>
        <dbReference type="EMBL" id="CAF2226528.1"/>
    </source>
</evidence>
<evidence type="ECO:0000313" key="11">
    <source>
        <dbReference type="EMBL" id="CAF5179888.1"/>
    </source>
</evidence>
<sequence length="112" mass="12745">MNRQSIVLTPVCLSYFLIILLVLQSTRSVQSIALSSLCGDFGHSCFGGNWGKRELLRDTLVPDVVHANTDTNDDGIEIPSTSYQNFMHNFLLKRLRAQLLFQQPLRQLHELE</sequence>
<dbReference type="Proteomes" id="UP000663856">
    <property type="component" value="Unassembled WGS sequence"/>
</dbReference>
<proteinExistence type="predicted"/>
<dbReference type="EMBL" id="CAJNRE010001389">
    <property type="protein sequence ID" value="CAF1940806.1"/>
    <property type="molecule type" value="Genomic_DNA"/>
</dbReference>
<dbReference type="Proteomes" id="UP000681967">
    <property type="component" value="Unassembled WGS sequence"/>
</dbReference>
<dbReference type="AlphaFoldDB" id="A0A816LJI5"/>
<comment type="caution">
    <text evidence="4">The sequence shown here is derived from an EMBL/GenBank/DDBJ whole genome shotgun (WGS) entry which is preliminary data.</text>
</comment>
<dbReference type="OrthoDB" id="10030194at2759"/>
<evidence type="ECO:0000313" key="12">
    <source>
        <dbReference type="Proteomes" id="UP000663824"/>
    </source>
</evidence>
<organism evidence="4 12">
    <name type="scientific">Rotaria magnacalcarata</name>
    <dbReference type="NCBI Taxonomy" id="392030"/>
    <lineage>
        <taxon>Eukaryota</taxon>
        <taxon>Metazoa</taxon>
        <taxon>Spiralia</taxon>
        <taxon>Gnathifera</taxon>
        <taxon>Rotifera</taxon>
        <taxon>Eurotatoria</taxon>
        <taxon>Bdelloidea</taxon>
        <taxon>Philodinida</taxon>
        <taxon>Philodinidae</taxon>
        <taxon>Rotaria</taxon>
    </lineage>
</organism>
<dbReference type="EMBL" id="CAJNOW010005755">
    <property type="protein sequence ID" value="CAF1462693.1"/>
    <property type="molecule type" value="Genomic_DNA"/>
</dbReference>
<dbReference type="EMBL" id="CAJNRF010003013">
    <property type="protein sequence ID" value="CAF2046039.1"/>
    <property type="molecule type" value="Genomic_DNA"/>
</dbReference>
<feature type="signal peptide" evidence="1">
    <location>
        <begin position="1"/>
        <end position="28"/>
    </location>
</feature>
<dbReference type="Proteomes" id="UP000681720">
    <property type="component" value="Unassembled WGS sequence"/>
</dbReference>
<keyword evidence="1" id="KW-0732">Signal</keyword>
<dbReference type="Proteomes" id="UP000663855">
    <property type="component" value="Unassembled WGS sequence"/>
</dbReference>
<evidence type="ECO:0000313" key="2">
    <source>
        <dbReference type="EMBL" id="CAF1462693.1"/>
    </source>
</evidence>
<evidence type="ECO:0000313" key="8">
    <source>
        <dbReference type="EMBL" id="CAF4070683.1"/>
    </source>
</evidence>
<evidence type="ECO:0000313" key="10">
    <source>
        <dbReference type="EMBL" id="CAF5134607.1"/>
    </source>
</evidence>
<dbReference type="Proteomes" id="UP000663834">
    <property type="component" value="Unassembled WGS sequence"/>
</dbReference>
<dbReference type="Proteomes" id="UP000663887">
    <property type="component" value="Unassembled WGS sequence"/>
</dbReference>
<dbReference type="EMBL" id="CAJNOV010019171">
    <property type="protein sequence ID" value="CAF1628606.1"/>
    <property type="molecule type" value="Genomic_DNA"/>
</dbReference>
<dbReference type="Proteomes" id="UP000663866">
    <property type="component" value="Unassembled WGS sequence"/>
</dbReference>
<dbReference type="EMBL" id="CAJOBI010317801">
    <property type="protein sequence ID" value="CAF5179888.1"/>
    <property type="molecule type" value="Genomic_DNA"/>
</dbReference>
<accession>A0A816LJI5</accession>
<dbReference type="EMBL" id="CAJOBH010159622">
    <property type="protein sequence ID" value="CAF4874045.1"/>
    <property type="molecule type" value="Genomic_DNA"/>
</dbReference>
<dbReference type="EMBL" id="CAJOBG010003582">
    <property type="protein sequence ID" value="CAF4070683.1"/>
    <property type="molecule type" value="Genomic_DNA"/>
</dbReference>
<gene>
    <name evidence="9" type="ORF">BYL167_LOCUS51079</name>
    <name evidence="3" type="ORF">CJN711_LOCUS39074</name>
    <name evidence="10" type="ORF">GIL414_LOCUS64182</name>
    <name evidence="2" type="ORF">KQP761_LOCUS12617</name>
    <name evidence="4" type="ORF">MBJ925_LOCUS5355</name>
    <name evidence="8" type="ORF">OVN521_LOCUS19179</name>
    <name evidence="11" type="ORF">SMN809_LOCUS68632</name>
    <name evidence="7" type="ORF">UXM345_LOCUS10720</name>
    <name evidence="5" type="ORF">WKI299_LOCUS9231</name>
    <name evidence="6" type="ORF">XDN619_LOCUS34082</name>
</gene>